<feature type="transmembrane region" description="Helical" evidence="12">
    <location>
        <begin position="267"/>
        <end position="286"/>
    </location>
</feature>
<evidence type="ECO:0000256" key="8">
    <source>
        <dbReference type="ARBA" id="ARBA00023065"/>
    </source>
</evidence>
<evidence type="ECO:0000256" key="6">
    <source>
        <dbReference type="ARBA" id="ARBA00022958"/>
    </source>
</evidence>
<dbReference type="InterPro" id="IPR057291">
    <property type="entry name" value="CHX17_2nd"/>
</dbReference>
<accession>A0A7J7LCQ0</accession>
<feature type="transmembrane region" description="Helical" evidence="12">
    <location>
        <begin position="230"/>
        <end position="255"/>
    </location>
</feature>
<reference evidence="16 17" key="1">
    <citation type="journal article" date="2020" name="IScience">
        <title>Genome Sequencing of the Endangered Kingdonia uniflora (Circaeasteraceae, Ranunculales) Reveals Potential Mechanisms of Evolutionary Specialization.</title>
        <authorList>
            <person name="Sun Y."/>
            <person name="Deng T."/>
            <person name="Zhang A."/>
            <person name="Moore M.J."/>
            <person name="Landis J.B."/>
            <person name="Lin N."/>
            <person name="Zhang H."/>
            <person name="Zhang X."/>
            <person name="Huang J."/>
            <person name="Zhang X."/>
            <person name="Sun H."/>
            <person name="Wang H."/>
        </authorList>
    </citation>
    <scope>NUCLEOTIDE SEQUENCE [LARGE SCALE GENOMIC DNA]</scope>
    <source>
        <strain evidence="16">TB1705</strain>
        <tissue evidence="16">Leaf</tissue>
    </source>
</reference>
<feature type="transmembrane region" description="Helical" evidence="12">
    <location>
        <begin position="67"/>
        <end position="85"/>
    </location>
</feature>
<dbReference type="GO" id="GO:0006813">
    <property type="term" value="P:potassium ion transport"/>
    <property type="evidence" value="ECO:0007669"/>
    <property type="project" value="UniProtKB-KW"/>
</dbReference>
<keyword evidence="4" id="KW-0633">Potassium transport</keyword>
<feature type="transmembrane region" description="Helical" evidence="12">
    <location>
        <begin position="196"/>
        <end position="218"/>
    </location>
</feature>
<dbReference type="Pfam" id="PF23259">
    <property type="entry name" value="CHX17_C"/>
    <property type="match status" value="1"/>
</dbReference>
<evidence type="ECO:0000313" key="16">
    <source>
        <dbReference type="EMBL" id="KAF6140461.1"/>
    </source>
</evidence>
<proteinExistence type="inferred from homology"/>
<feature type="transmembrane region" description="Helical" evidence="12">
    <location>
        <begin position="160"/>
        <end position="184"/>
    </location>
</feature>
<dbReference type="Gene3D" id="1.20.1530.20">
    <property type="match status" value="1"/>
</dbReference>
<dbReference type="InterPro" id="IPR038770">
    <property type="entry name" value="Na+/solute_symporter_sf"/>
</dbReference>
<dbReference type="Proteomes" id="UP000541444">
    <property type="component" value="Unassembled WGS sequence"/>
</dbReference>
<protein>
    <recommendedName>
        <fullName evidence="18">Cation/H+ exchanger domain-containing protein</fullName>
    </recommendedName>
</protein>
<keyword evidence="6" id="KW-0630">Potassium</keyword>
<keyword evidence="5 12" id="KW-0812">Transmembrane</keyword>
<evidence type="ECO:0000259" key="15">
    <source>
        <dbReference type="Pfam" id="PF23259"/>
    </source>
</evidence>
<evidence type="ECO:0000256" key="7">
    <source>
        <dbReference type="ARBA" id="ARBA00022989"/>
    </source>
</evidence>
<keyword evidence="8" id="KW-0406">Ion transport</keyword>
<keyword evidence="9 12" id="KW-0472">Membrane</keyword>
<dbReference type="GO" id="GO:1902600">
    <property type="term" value="P:proton transmembrane transport"/>
    <property type="evidence" value="ECO:0007669"/>
    <property type="project" value="InterPro"/>
</dbReference>
<dbReference type="InterPro" id="IPR050794">
    <property type="entry name" value="CPA2_transporter"/>
</dbReference>
<dbReference type="Pfam" id="PF00999">
    <property type="entry name" value="Na_H_Exchanger"/>
    <property type="match status" value="1"/>
</dbReference>
<evidence type="ECO:0000256" key="11">
    <source>
        <dbReference type="SAM" id="MobiDB-lite"/>
    </source>
</evidence>
<keyword evidence="17" id="KW-1185">Reference proteome</keyword>
<feature type="transmembrane region" description="Helical" evidence="12">
    <location>
        <begin position="317"/>
        <end position="333"/>
    </location>
</feature>
<gene>
    <name evidence="16" type="ORF">GIB67_010291</name>
</gene>
<evidence type="ECO:0000256" key="9">
    <source>
        <dbReference type="ARBA" id="ARBA00023136"/>
    </source>
</evidence>
<feature type="compositionally biased region" description="Polar residues" evidence="11">
    <location>
        <begin position="823"/>
        <end position="846"/>
    </location>
</feature>
<feature type="domain" description="Cation/H+ exchanger transmembrane" evidence="13">
    <location>
        <begin position="54"/>
        <end position="433"/>
    </location>
</feature>
<evidence type="ECO:0000256" key="4">
    <source>
        <dbReference type="ARBA" id="ARBA00022538"/>
    </source>
</evidence>
<evidence type="ECO:0008006" key="18">
    <source>
        <dbReference type="Google" id="ProtNLM"/>
    </source>
</evidence>
<sequence>MKIESSKDPIRGKMVCYSPNMISSNGLWQNENPFEYSLPLFILQLILIVGTTRILVVLLKPLRQPKIVSEILGGVILGPSVLGRSRKFAISIFPMRSILIIETMANVGLLFFLFLVGVEMDLSVVRKTGHKAAVIAIAGMILPFLIGSSTTFLYRSETSYLSFMVFMGVVLSVTAFPVLARILAELKLLNTELGKIAMSAAMINDICAWILLAVGITLAESNSSSTLTSFYVVLASSGFMLVLIFVVRPVIVWMIKRTPKGESFSDYHICLILTGVMVCGFITDAIGTHSILGAFAFGLIIPNGPLAATLMEKLEDFVTALLLPLYFTISGIRTDIASVSGKSDYWFFIFIIILACVGKVAGTLLIALFYKMPFRESFALALFMNTKGLIEMVILNVGRDQKKSKQVLDEQSFSTMVVGAVLVTSMITPGVVAIYKPARRFITYKRRTIQKSKPDSDLRVLTCIHNPRNVPTITNLIEISNPTRKSHIFVYALHLVELTGRASAMLIVHNTYKAGKPATNRTQVQSEHIIKAFENMQQQLPSVSVHPLTAISPYSTMHEDICNLAEDKHVTFIILPFHKQQAVDGGMEATNPVLRNLNQNVLANAPCSVGILVDRGVGGSRVAASHIYHHIAVLFFGGPDDREALSYAWRMAGHPCINLTVFRFLPWEDAIESTRNYNNFTGGGSNLRIVTETETQNQLDDNYITNFRLQNVSDETIVYTEKFVNNAEETVAVVRSMDNIHDFYIVGRGQAMISPLTAGLSDWSECPELGAIGDLLASSDSSATVSVLVVQQYAGGSLGDGLGTPDGQLTDSYDNLLSDIRNHNSGSGDSSQPFPLGGTANSNDRT</sequence>
<dbReference type="EMBL" id="JACGCM010002370">
    <property type="protein sequence ID" value="KAF6140461.1"/>
    <property type="molecule type" value="Genomic_DNA"/>
</dbReference>
<dbReference type="GO" id="GO:0015297">
    <property type="term" value="F:antiporter activity"/>
    <property type="evidence" value="ECO:0007669"/>
    <property type="project" value="UniProtKB-KW"/>
</dbReference>
<feature type="domain" description="Cation/H(+) antiporter C-terminal" evidence="15">
    <location>
        <begin position="631"/>
        <end position="795"/>
    </location>
</feature>
<dbReference type="Pfam" id="PF23256">
    <property type="entry name" value="CHX17_2nd"/>
    <property type="match status" value="1"/>
</dbReference>
<feature type="transmembrane region" description="Helical" evidence="12">
    <location>
        <begin position="36"/>
        <end position="55"/>
    </location>
</feature>
<dbReference type="PANTHER" id="PTHR32468">
    <property type="entry name" value="CATION/H + ANTIPORTER"/>
    <property type="match status" value="1"/>
</dbReference>
<organism evidence="16 17">
    <name type="scientific">Kingdonia uniflora</name>
    <dbReference type="NCBI Taxonomy" id="39325"/>
    <lineage>
        <taxon>Eukaryota</taxon>
        <taxon>Viridiplantae</taxon>
        <taxon>Streptophyta</taxon>
        <taxon>Embryophyta</taxon>
        <taxon>Tracheophyta</taxon>
        <taxon>Spermatophyta</taxon>
        <taxon>Magnoliopsida</taxon>
        <taxon>Ranunculales</taxon>
        <taxon>Circaeasteraceae</taxon>
        <taxon>Kingdonia</taxon>
    </lineage>
</organism>
<keyword evidence="7 12" id="KW-1133">Transmembrane helix</keyword>
<feature type="transmembrane region" description="Helical" evidence="12">
    <location>
        <begin position="415"/>
        <end position="435"/>
    </location>
</feature>
<feature type="region of interest" description="Disordered" evidence="11">
    <location>
        <begin position="813"/>
        <end position="846"/>
    </location>
</feature>
<evidence type="ECO:0000259" key="13">
    <source>
        <dbReference type="Pfam" id="PF00999"/>
    </source>
</evidence>
<dbReference type="FunFam" id="1.20.1530.20:FF:000003">
    <property type="entry name" value="Cation/H(+) antiporter 15"/>
    <property type="match status" value="1"/>
</dbReference>
<evidence type="ECO:0000256" key="2">
    <source>
        <dbReference type="ARBA" id="ARBA00022448"/>
    </source>
</evidence>
<evidence type="ECO:0000256" key="10">
    <source>
        <dbReference type="ARBA" id="ARBA00038341"/>
    </source>
</evidence>
<evidence type="ECO:0000256" key="12">
    <source>
        <dbReference type="SAM" id="Phobius"/>
    </source>
</evidence>
<evidence type="ECO:0000256" key="1">
    <source>
        <dbReference type="ARBA" id="ARBA00004141"/>
    </source>
</evidence>
<name>A0A7J7LCQ0_9MAGN</name>
<comment type="subcellular location">
    <subcellularLocation>
        <location evidence="1">Membrane</location>
        <topology evidence="1">Multi-pass membrane protein</topology>
    </subcellularLocation>
</comment>
<dbReference type="GO" id="GO:0012505">
    <property type="term" value="C:endomembrane system"/>
    <property type="evidence" value="ECO:0007669"/>
    <property type="project" value="TreeGrafter"/>
</dbReference>
<dbReference type="AlphaFoldDB" id="A0A7J7LCQ0"/>
<dbReference type="GO" id="GO:0016020">
    <property type="term" value="C:membrane"/>
    <property type="evidence" value="ECO:0007669"/>
    <property type="project" value="UniProtKB-SubCell"/>
</dbReference>
<evidence type="ECO:0000313" key="17">
    <source>
        <dbReference type="Proteomes" id="UP000541444"/>
    </source>
</evidence>
<keyword evidence="3" id="KW-0050">Antiport</keyword>
<dbReference type="OrthoDB" id="2687058at2759"/>
<keyword evidence="2" id="KW-0813">Transport</keyword>
<comment type="caution">
    <text evidence="16">The sequence shown here is derived from an EMBL/GenBank/DDBJ whole genome shotgun (WGS) entry which is preliminary data.</text>
</comment>
<feature type="domain" description="Cation/H(+) antiporter central" evidence="14">
    <location>
        <begin position="488"/>
        <end position="620"/>
    </location>
</feature>
<feature type="transmembrane region" description="Helical" evidence="12">
    <location>
        <begin position="345"/>
        <end position="370"/>
    </location>
</feature>
<evidence type="ECO:0000256" key="5">
    <source>
        <dbReference type="ARBA" id="ARBA00022692"/>
    </source>
</evidence>
<dbReference type="PANTHER" id="PTHR32468:SF26">
    <property type="entry name" value="CATION_H(+) ANTIPORTER 15"/>
    <property type="match status" value="1"/>
</dbReference>
<comment type="similarity">
    <text evidence="10">Belongs to the monovalent cation:proton antiporter 2 (CPA2) transporter (TC 2.A.37) family. CHX (TC 2.A.37.4) subfamily.</text>
</comment>
<evidence type="ECO:0000259" key="14">
    <source>
        <dbReference type="Pfam" id="PF23256"/>
    </source>
</evidence>
<feature type="transmembrane region" description="Helical" evidence="12">
    <location>
        <begin position="292"/>
        <end position="310"/>
    </location>
</feature>
<dbReference type="InterPro" id="IPR006153">
    <property type="entry name" value="Cation/H_exchanger_TM"/>
</dbReference>
<feature type="transmembrane region" description="Helical" evidence="12">
    <location>
        <begin position="132"/>
        <end position="154"/>
    </location>
</feature>
<dbReference type="InterPro" id="IPR057290">
    <property type="entry name" value="CHX17_C"/>
</dbReference>
<evidence type="ECO:0000256" key="3">
    <source>
        <dbReference type="ARBA" id="ARBA00022449"/>
    </source>
</evidence>
<dbReference type="GO" id="GO:0006885">
    <property type="term" value="P:regulation of pH"/>
    <property type="evidence" value="ECO:0007669"/>
    <property type="project" value="TreeGrafter"/>
</dbReference>
<feature type="transmembrane region" description="Helical" evidence="12">
    <location>
        <begin position="97"/>
        <end position="120"/>
    </location>
</feature>